<name>A0A7F8K4E4_DELLE</name>
<dbReference type="CTD" id="64799"/>
<accession>A0A7F8K4E4</accession>
<dbReference type="GeneID" id="111177750"/>
<dbReference type="RefSeq" id="XP_030617566.1">
    <property type="nucleotide sequence ID" value="XM_030761706.1"/>
</dbReference>
<dbReference type="PANTHER" id="PTHR14465:SF0">
    <property type="entry name" value="IQ DOMAIN-CONTAINING PROTEIN H"/>
    <property type="match status" value="1"/>
</dbReference>
<sequence>MAQETENYDPIGSILIQVHEELYQLKEKLTKFPLEEKGGTLDIQNLETAIKRTEMGLKIHIEKYLNVVHQRVLTTPIDDILYSSRASKWLLPAVIDQKSFIFPLESEGKLWQPPRQHSSLPHAFPRVKRKTGLNIKIMQDPENIHHRAAVNATYGISLPYINQRKACVF</sequence>
<proteinExistence type="predicted"/>
<evidence type="ECO:0000313" key="1">
    <source>
        <dbReference type="Proteomes" id="UP000248483"/>
    </source>
</evidence>
<gene>
    <name evidence="2" type="primary">IQCH</name>
</gene>
<dbReference type="PANTHER" id="PTHR14465">
    <property type="entry name" value="IQ DOMAIN-CONTAINING PROTEIN H"/>
    <property type="match status" value="1"/>
</dbReference>
<dbReference type="Proteomes" id="UP000248483">
    <property type="component" value="Unplaced"/>
</dbReference>
<organism evidence="1 2">
    <name type="scientific">Delphinapterus leucas</name>
    <name type="common">Beluga whale</name>
    <dbReference type="NCBI Taxonomy" id="9749"/>
    <lineage>
        <taxon>Eukaryota</taxon>
        <taxon>Metazoa</taxon>
        <taxon>Chordata</taxon>
        <taxon>Craniata</taxon>
        <taxon>Vertebrata</taxon>
        <taxon>Euteleostomi</taxon>
        <taxon>Mammalia</taxon>
        <taxon>Eutheria</taxon>
        <taxon>Laurasiatheria</taxon>
        <taxon>Artiodactyla</taxon>
        <taxon>Whippomorpha</taxon>
        <taxon>Cetacea</taxon>
        <taxon>Odontoceti</taxon>
        <taxon>Monodontidae</taxon>
        <taxon>Delphinapterus</taxon>
    </lineage>
</organism>
<dbReference type="InterPro" id="IPR038752">
    <property type="entry name" value="IQCH"/>
</dbReference>
<evidence type="ECO:0000313" key="2">
    <source>
        <dbReference type="RefSeq" id="XP_030617566.1"/>
    </source>
</evidence>
<keyword evidence="1" id="KW-1185">Reference proteome</keyword>
<dbReference type="AlphaFoldDB" id="A0A7F8K4E4"/>
<reference evidence="2" key="1">
    <citation type="submission" date="2025-08" db="UniProtKB">
        <authorList>
            <consortium name="RefSeq"/>
        </authorList>
    </citation>
    <scope>IDENTIFICATION</scope>
    <source>
        <tissue evidence="2">Blood</tissue>
    </source>
</reference>
<protein>
    <submittedName>
        <fullName evidence="2">IQ domain-containing protein H isoform X8</fullName>
    </submittedName>
</protein>